<gene>
    <name evidence="2" type="ORF">GCM10010361_47300</name>
</gene>
<dbReference type="Proteomes" id="UP001500909">
    <property type="component" value="Unassembled WGS sequence"/>
</dbReference>
<reference evidence="2 3" key="1">
    <citation type="journal article" date="2019" name="Int. J. Syst. Evol. Microbiol.">
        <title>The Global Catalogue of Microorganisms (GCM) 10K type strain sequencing project: providing services to taxonomists for standard genome sequencing and annotation.</title>
        <authorList>
            <consortium name="The Broad Institute Genomics Platform"/>
            <consortium name="The Broad Institute Genome Sequencing Center for Infectious Disease"/>
            <person name="Wu L."/>
            <person name="Ma J."/>
        </authorList>
    </citation>
    <scope>NUCLEOTIDE SEQUENCE [LARGE SCALE GENOMIC DNA]</scope>
    <source>
        <strain evidence="2 3">JCM 4805</strain>
    </source>
</reference>
<feature type="region of interest" description="Disordered" evidence="1">
    <location>
        <begin position="1"/>
        <end position="26"/>
    </location>
</feature>
<comment type="caution">
    <text evidence="2">The sequence shown here is derived from an EMBL/GenBank/DDBJ whole genome shotgun (WGS) entry which is preliminary data.</text>
</comment>
<sequence length="75" mass="8143">MQAEDGRPADLQAQNDETTPRGNGLRNQIGQLATALAETEARLAELTTIRKVFAELTPAGAKTNRPRRALLNRSS</sequence>
<name>A0ABN1AIH7_9ACTN</name>
<proteinExistence type="predicted"/>
<organism evidence="2 3">
    <name type="scientific">Streptomyces olivaceiscleroticus</name>
    <dbReference type="NCBI Taxonomy" id="68245"/>
    <lineage>
        <taxon>Bacteria</taxon>
        <taxon>Bacillati</taxon>
        <taxon>Actinomycetota</taxon>
        <taxon>Actinomycetes</taxon>
        <taxon>Kitasatosporales</taxon>
        <taxon>Streptomycetaceae</taxon>
        <taxon>Streptomyces</taxon>
    </lineage>
</organism>
<keyword evidence="3" id="KW-1185">Reference proteome</keyword>
<feature type="compositionally biased region" description="Polar residues" evidence="1">
    <location>
        <begin position="12"/>
        <end position="26"/>
    </location>
</feature>
<evidence type="ECO:0000256" key="1">
    <source>
        <dbReference type="SAM" id="MobiDB-lite"/>
    </source>
</evidence>
<accession>A0ABN1AIH7</accession>
<evidence type="ECO:0008006" key="4">
    <source>
        <dbReference type="Google" id="ProtNLM"/>
    </source>
</evidence>
<protein>
    <recommendedName>
        <fullName evidence="4">Transposase</fullName>
    </recommendedName>
</protein>
<evidence type="ECO:0000313" key="2">
    <source>
        <dbReference type="EMBL" id="GAA0477353.1"/>
    </source>
</evidence>
<evidence type="ECO:0000313" key="3">
    <source>
        <dbReference type="Proteomes" id="UP001500909"/>
    </source>
</evidence>
<dbReference type="EMBL" id="BAAABY010000033">
    <property type="protein sequence ID" value="GAA0477353.1"/>
    <property type="molecule type" value="Genomic_DNA"/>
</dbReference>